<dbReference type="InterPro" id="IPR036267">
    <property type="entry name" value="RuvA_C_sf"/>
</dbReference>
<name>X0RPP7_9ZZZZ</name>
<reference evidence="7" key="1">
    <citation type="journal article" date="2014" name="Front. Microbiol.">
        <title>High frequency of phylogenetically diverse reductive dehalogenase-homologous genes in deep subseafloor sedimentary metagenomes.</title>
        <authorList>
            <person name="Kawai M."/>
            <person name="Futagami T."/>
            <person name="Toyoda A."/>
            <person name="Takaki Y."/>
            <person name="Nishi S."/>
            <person name="Hori S."/>
            <person name="Arai W."/>
            <person name="Tsubouchi T."/>
            <person name="Morono Y."/>
            <person name="Uchiyama I."/>
            <person name="Ito T."/>
            <person name="Fujiyama A."/>
            <person name="Inagaki F."/>
            <person name="Takami H."/>
        </authorList>
    </citation>
    <scope>NUCLEOTIDE SEQUENCE</scope>
    <source>
        <strain evidence="7">Expedition CK06-06</strain>
    </source>
</reference>
<feature type="domain" description="DNA helicase Holliday junction RuvA type" evidence="5">
    <location>
        <begin position="1"/>
        <end position="61"/>
    </location>
</feature>
<dbReference type="InterPro" id="IPR011114">
    <property type="entry name" value="RuvA_C"/>
</dbReference>
<proteinExistence type="inferred from homology"/>
<dbReference type="InterPro" id="IPR010994">
    <property type="entry name" value="RuvA_2-like"/>
</dbReference>
<dbReference type="InterPro" id="IPR012340">
    <property type="entry name" value="NA-bd_OB-fold"/>
</dbReference>
<dbReference type="GO" id="GO:0009379">
    <property type="term" value="C:Holliday junction helicase complex"/>
    <property type="evidence" value="ECO:0007669"/>
    <property type="project" value="InterPro"/>
</dbReference>
<dbReference type="GO" id="GO:0003677">
    <property type="term" value="F:DNA binding"/>
    <property type="evidence" value="ECO:0007669"/>
    <property type="project" value="UniProtKB-KW"/>
</dbReference>
<dbReference type="AlphaFoldDB" id="X0RPP7"/>
<evidence type="ECO:0000256" key="3">
    <source>
        <dbReference type="ARBA" id="ARBA00023125"/>
    </source>
</evidence>
<evidence type="ECO:0000256" key="1">
    <source>
        <dbReference type="ARBA" id="ARBA00022490"/>
    </source>
</evidence>
<evidence type="ECO:0000259" key="5">
    <source>
        <dbReference type="Pfam" id="PF01330"/>
    </source>
</evidence>
<dbReference type="Gene3D" id="1.10.150.20">
    <property type="entry name" value="5' to 3' exonuclease, C-terminal subdomain"/>
    <property type="match status" value="1"/>
</dbReference>
<dbReference type="InterPro" id="IPR013849">
    <property type="entry name" value="DNA_helicase_Holl-junc_RuvA_I"/>
</dbReference>
<sequence>MISHLHGILRKKNEEEMSLEVEVNGVWYEVFLPMFVWRAFENAELDAEIELDTFYYVAERQPIPKLIGFKRPVEREFFARFIEVPDVGATRALKALVFSVSAIACWIEEGDVASLRRLPGIGARTAETIVARLRGKVTPFALLRDEGFAEMPEAAALTSEQVRRDAVAGMVGLGFSQREASTLVEEITREQALASVEEVIRAVFERM</sequence>
<dbReference type="EMBL" id="BARS01009169">
    <property type="protein sequence ID" value="GAF70829.1"/>
    <property type="molecule type" value="Genomic_DNA"/>
</dbReference>
<dbReference type="SUPFAM" id="SSF47781">
    <property type="entry name" value="RuvA domain 2-like"/>
    <property type="match status" value="1"/>
</dbReference>
<dbReference type="GO" id="GO:0009378">
    <property type="term" value="F:four-way junction helicase activity"/>
    <property type="evidence" value="ECO:0007669"/>
    <property type="project" value="InterPro"/>
</dbReference>
<evidence type="ECO:0008006" key="8">
    <source>
        <dbReference type="Google" id="ProtNLM"/>
    </source>
</evidence>
<dbReference type="Pfam" id="PF14520">
    <property type="entry name" value="HHH_5"/>
    <property type="match status" value="1"/>
</dbReference>
<dbReference type="Gene3D" id="1.10.8.10">
    <property type="entry name" value="DNA helicase RuvA subunit, C-terminal domain"/>
    <property type="match status" value="1"/>
</dbReference>
<keyword evidence="2" id="KW-0227">DNA damage</keyword>
<dbReference type="Gene3D" id="2.40.50.140">
    <property type="entry name" value="Nucleic acid-binding proteins"/>
    <property type="match status" value="1"/>
</dbReference>
<dbReference type="GO" id="GO:0006281">
    <property type="term" value="P:DNA repair"/>
    <property type="evidence" value="ECO:0007669"/>
    <property type="project" value="UniProtKB-KW"/>
</dbReference>
<protein>
    <recommendedName>
        <fullName evidence="8">DNA helicase Holliday junction RuvA type domain-containing protein</fullName>
    </recommendedName>
</protein>
<dbReference type="InterPro" id="IPR000085">
    <property type="entry name" value="RuvA"/>
</dbReference>
<evidence type="ECO:0000259" key="6">
    <source>
        <dbReference type="Pfam" id="PF07499"/>
    </source>
</evidence>
<dbReference type="GO" id="GO:0005524">
    <property type="term" value="F:ATP binding"/>
    <property type="evidence" value="ECO:0007669"/>
    <property type="project" value="InterPro"/>
</dbReference>
<evidence type="ECO:0000256" key="2">
    <source>
        <dbReference type="ARBA" id="ARBA00022763"/>
    </source>
</evidence>
<dbReference type="HAMAP" id="MF_00031">
    <property type="entry name" value="DNA_HJ_migration_RuvA"/>
    <property type="match status" value="1"/>
</dbReference>
<keyword evidence="1" id="KW-0963">Cytoplasm</keyword>
<feature type="non-terminal residue" evidence="7">
    <location>
        <position position="207"/>
    </location>
</feature>
<keyword evidence="4" id="KW-0234">DNA repair</keyword>
<keyword evidence="3" id="KW-0238">DNA-binding</keyword>
<evidence type="ECO:0000313" key="7">
    <source>
        <dbReference type="EMBL" id="GAF70829.1"/>
    </source>
</evidence>
<dbReference type="GO" id="GO:0006310">
    <property type="term" value="P:DNA recombination"/>
    <property type="evidence" value="ECO:0007669"/>
    <property type="project" value="InterPro"/>
</dbReference>
<organism evidence="7">
    <name type="scientific">marine sediment metagenome</name>
    <dbReference type="NCBI Taxonomy" id="412755"/>
    <lineage>
        <taxon>unclassified sequences</taxon>
        <taxon>metagenomes</taxon>
        <taxon>ecological metagenomes</taxon>
    </lineage>
</organism>
<dbReference type="NCBIfam" id="TIGR00084">
    <property type="entry name" value="ruvA"/>
    <property type="match status" value="1"/>
</dbReference>
<feature type="domain" description="Holliday junction DNA helicase RuvA C-terminal" evidence="6">
    <location>
        <begin position="162"/>
        <end position="202"/>
    </location>
</feature>
<dbReference type="SUPFAM" id="SSF46929">
    <property type="entry name" value="DNA helicase RuvA subunit, C-terminal domain"/>
    <property type="match status" value="1"/>
</dbReference>
<evidence type="ECO:0000256" key="4">
    <source>
        <dbReference type="ARBA" id="ARBA00023204"/>
    </source>
</evidence>
<dbReference type="CDD" id="cd14332">
    <property type="entry name" value="UBA_RuvA_C"/>
    <property type="match status" value="1"/>
</dbReference>
<dbReference type="Pfam" id="PF01330">
    <property type="entry name" value="RuvA_N"/>
    <property type="match status" value="1"/>
</dbReference>
<dbReference type="Pfam" id="PF07499">
    <property type="entry name" value="RuvA_C"/>
    <property type="match status" value="1"/>
</dbReference>
<comment type="caution">
    <text evidence="7">The sequence shown here is derived from an EMBL/GenBank/DDBJ whole genome shotgun (WGS) entry which is preliminary data.</text>
</comment>
<accession>X0RPP7</accession>
<gene>
    <name evidence="7" type="ORF">S01H1_17301</name>
</gene>